<sequence>MSIFYIPPSKVKHTPSPVQIQKMLDENTLIMRAITDYQNRGKARECHQYLQLLHRNLVFLASVADAVPGSLPPPPPQLRISSKVDQSILSNPSSSQNQPGDFYSAQNQPVDPLSFHIQPVVPSSFQNQLTV</sequence>
<protein>
    <submittedName>
        <fullName evidence="4">Protein SSXT</fullName>
    </submittedName>
</protein>
<dbReference type="Pfam" id="PF05030">
    <property type="entry name" value="SSXT"/>
    <property type="match status" value="1"/>
</dbReference>
<name>A0A087SZY6_STEMI</name>
<evidence type="ECO:0000256" key="1">
    <source>
        <dbReference type="ARBA" id="ARBA00007945"/>
    </source>
</evidence>
<accession>A0A087SZY6</accession>
<gene>
    <name evidence="4" type="ORF">X975_26821</name>
</gene>
<feature type="region of interest" description="Disordered" evidence="2">
    <location>
        <begin position="70"/>
        <end position="109"/>
    </location>
</feature>
<evidence type="ECO:0000256" key="2">
    <source>
        <dbReference type="SAM" id="MobiDB-lite"/>
    </source>
</evidence>
<evidence type="ECO:0000259" key="3">
    <source>
        <dbReference type="Pfam" id="PF05030"/>
    </source>
</evidence>
<organism evidence="4 5">
    <name type="scientific">Stegodyphus mimosarum</name>
    <name type="common">African social velvet spider</name>
    <dbReference type="NCBI Taxonomy" id="407821"/>
    <lineage>
        <taxon>Eukaryota</taxon>
        <taxon>Metazoa</taxon>
        <taxon>Ecdysozoa</taxon>
        <taxon>Arthropoda</taxon>
        <taxon>Chelicerata</taxon>
        <taxon>Arachnida</taxon>
        <taxon>Araneae</taxon>
        <taxon>Araneomorphae</taxon>
        <taxon>Entelegynae</taxon>
        <taxon>Eresoidea</taxon>
        <taxon>Eresidae</taxon>
        <taxon>Stegodyphus</taxon>
    </lineage>
</organism>
<feature type="non-terminal residue" evidence="4">
    <location>
        <position position="131"/>
    </location>
</feature>
<feature type="compositionally biased region" description="Polar residues" evidence="2">
    <location>
        <begin position="79"/>
        <end position="109"/>
    </location>
</feature>
<comment type="similarity">
    <text evidence="1">Belongs to the SS18 family.</text>
</comment>
<dbReference type="InterPro" id="IPR007726">
    <property type="entry name" value="SS18_N"/>
</dbReference>
<proteinExistence type="inferred from homology"/>
<reference evidence="4 5" key="1">
    <citation type="submission" date="2013-11" db="EMBL/GenBank/DDBJ databases">
        <title>Genome sequencing of Stegodyphus mimosarum.</title>
        <authorList>
            <person name="Bechsgaard J."/>
        </authorList>
    </citation>
    <scope>NUCLEOTIDE SEQUENCE [LARGE SCALE GENOMIC DNA]</scope>
</reference>
<keyword evidence="5" id="KW-1185">Reference proteome</keyword>
<feature type="domain" description="SS18 N-terminal" evidence="3">
    <location>
        <begin position="14"/>
        <end position="67"/>
    </location>
</feature>
<evidence type="ECO:0000313" key="5">
    <source>
        <dbReference type="Proteomes" id="UP000054359"/>
    </source>
</evidence>
<dbReference type="STRING" id="407821.A0A087SZY6"/>
<dbReference type="OrthoDB" id="10265171at2759"/>
<dbReference type="Proteomes" id="UP000054359">
    <property type="component" value="Unassembled WGS sequence"/>
</dbReference>
<dbReference type="EMBL" id="KK112736">
    <property type="protein sequence ID" value="KFM58425.1"/>
    <property type="molecule type" value="Genomic_DNA"/>
</dbReference>
<dbReference type="AlphaFoldDB" id="A0A087SZY6"/>
<evidence type="ECO:0000313" key="4">
    <source>
        <dbReference type="EMBL" id="KFM58425.1"/>
    </source>
</evidence>